<accession>G1Q6D7</accession>
<dbReference type="SUPFAM" id="SSF47027">
    <property type="entry name" value="Acyl-CoA binding protein"/>
    <property type="match status" value="1"/>
</dbReference>
<evidence type="ECO:0000259" key="10">
    <source>
        <dbReference type="PROSITE" id="PS51228"/>
    </source>
</evidence>
<proteinExistence type="inferred from homology"/>
<feature type="domain" description="ACB" evidence="10">
    <location>
        <begin position="2"/>
        <end position="87"/>
    </location>
</feature>
<dbReference type="eggNOG" id="KOG0817">
    <property type="taxonomic scope" value="Eukaryota"/>
</dbReference>
<comment type="subcellular location">
    <subcellularLocation>
        <location evidence="1">Endoplasmic reticulum</location>
    </subcellularLocation>
    <subcellularLocation>
        <location evidence="2">Golgi apparatus</location>
    </subcellularLocation>
</comment>
<gene>
    <name evidence="11" type="primary">LOC102430687</name>
</gene>
<dbReference type="GO" id="GO:0005739">
    <property type="term" value="C:mitochondrion"/>
    <property type="evidence" value="ECO:0007669"/>
    <property type="project" value="TreeGrafter"/>
</dbReference>
<evidence type="ECO:0000256" key="7">
    <source>
        <dbReference type="ARBA" id="ARBA00023121"/>
    </source>
</evidence>
<dbReference type="InterPro" id="IPR035984">
    <property type="entry name" value="Acyl-CoA-binding_sf"/>
</dbReference>
<dbReference type="GO" id="GO:0000062">
    <property type="term" value="F:fatty-acyl-CoA binding"/>
    <property type="evidence" value="ECO:0007669"/>
    <property type="project" value="InterPro"/>
</dbReference>
<evidence type="ECO:0000256" key="4">
    <source>
        <dbReference type="ARBA" id="ARBA00022448"/>
    </source>
</evidence>
<dbReference type="PROSITE" id="PS51228">
    <property type="entry name" value="ACB_2"/>
    <property type="match status" value="1"/>
</dbReference>
<dbReference type="Gene3D" id="1.20.80.10">
    <property type="match status" value="1"/>
</dbReference>
<name>G1Q6D7_MYOLU</name>
<keyword evidence="8" id="KW-0379">Hydroxylation</keyword>
<dbReference type="STRING" id="59463.ENSMLUP00000019270"/>
<sequence>MSQAEFDKAAEEVKHLKSKPADDEMLFLYSRYKQATVGDIDKEQPGMMDLKGRAKWGAWNELKGTTREDAMKAYISKVEELKQKYGI</sequence>
<dbReference type="InterPro" id="IPR014352">
    <property type="entry name" value="FERM/acyl-CoA-bd_prot_sf"/>
</dbReference>
<dbReference type="GO" id="GO:0006631">
    <property type="term" value="P:fatty acid metabolic process"/>
    <property type="evidence" value="ECO:0007669"/>
    <property type="project" value="TreeGrafter"/>
</dbReference>
<dbReference type="GO" id="GO:0005783">
    <property type="term" value="C:endoplasmic reticulum"/>
    <property type="evidence" value="ECO:0007669"/>
    <property type="project" value="UniProtKB-SubCell"/>
</dbReference>
<evidence type="ECO:0000313" key="12">
    <source>
        <dbReference type="Proteomes" id="UP000001074"/>
    </source>
</evidence>
<dbReference type="Ensembl" id="ENSMLUT00000030636.1">
    <property type="protein sequence ID" value="ENSMLUP00000019270.1"/>
    <property type="gene ID" value="ENSMLUG00000028518.1"/>
</dbReference>
<evidence type="ECO:0000256" key="8">
    <source>
        <dbReference type="ARBA" id="ARBA00023278"/>
    </source>
</evidence>
<dbReference type="OMA" id="GAVNTEC"/>
<keyword evidence="6" id="KW-0333">Golgi apparatus</keyword>
<evidence type="ECO:0000256" key="2">
    <source>
        <dbReference type="ARBA" id="ARBA00004555"/>
    </source>
</evidence>
<protein>
    <recommendedName>
        <fullName evidence="9">Acyl-CoA-binding protein</fullName>
    </recommendedName>
</protein>
<dbReference type="InterPro" id="IPR022408">
    <property type="entry name" value="Acyl-CoA-binding_prot_CS"/>
</dbReference>
<evidence type="ECO:0000256" key="6">
    <source>
        <dbReference type="ARBA" id="ARBA00023034"/>
    </source>
</evidence>
<dbReference type="PROSITE" id="PS00880">
    <property type="entry name" value="ACB_1"/>
    <property type="match status" value="1"/>
</dbReference>
<comment type="similarity">
    <text evidence="3">Belongs to the ACBP family.</text>
</comment>
<dbReference type="Proteomes" id="UP000001074">
    <property type="component" value="Unassembled WGS sequence"/>
</dbReference>
<dbReference type="GO" id="GO:0005794">
    <property type="term" value="C:Golgi apparatus"/>
    <property type="evidence" value="ECO:0007669"/>
    <property type="project" value="UniProtKB-SubCell"/>
</dbReference>
<keyword evidence="12" id="KW-1185">Reference proteome</keyword>
<dbReference type="CDD" id="cd00435">
    <property type="entry name" value="ACBP"/>
    <property type="match status" value="1"/>
</dbReference>
<dbReference type="PANTHER" id="PTHR23310:SF54">
    <property type="entry name" value="ACYL-COA-BINDING PROTEIN"/>
    <property type="match status" value="1"/>
</dbReference>
<dbReference type="InterPro" id="IPR000582">
    <property type="entry name" value="Acyl-CoA-binding_protein"/>
</dbReference>
<evidence type="ECO:0000256" key="1">
    <source>
        <dbReference type="ARBA" id="ARBA00004240"/>
    </source>
</evidence>
<dbReference type="GeneTree" id="ENSGT00940000154846"/>
<dbReference type="FunFam" id="1.20.80.10:FF:000010">
    <property type="entry name" value="Acyl-CoA-binding domain-containing protein 5"/>
    <property type="match status" value="1"/>
</dbReference>
<reference evidence="11" key="3">
    <citation type="submission" date="2025-09" db="UniProtKB">
        <authorList>
            <consortium name="Ensembl"/>
        </authorList>
    </citation>
    <scope>IDENTIFICATION</scope>
</reference>
<dbReference type="AlphaFoldDB" id="G1Q6D7"/>
<dbReference type="PANTHER" id="PTHR23310">
    <property type="entry name" value="ACYL-COA-BINDING PROTEIN, ACBP"/>
    <property type="match status" value="1"/>
</dbReference>
<dbReference type="HOGENOM" id="CLU_118853_4_1_1"/>
<keyword evidence="7" id="KW-0446">Lipid-binding</keyword>
<dbReference type="Pfam" id="PF00887">
    <property type="entry name" value="ACBP"/>
    <property type="match status" value="1"/>
</dbReference>
<evidence type="ECO:0000256" key="9">
    <source>
        <dbReference type="ARBA" id="ARBA00039735"/>
    </source>
</evidence>
<dbReference type="InParanoid" id="G1Q6D7"/>
<evidence type="ECO:0000256" key="5">
    <source>
        <dbReference type="ARBA" id="ARBA00022824"/>
    </source>
</evidence>
<evidence type="ECO:0000256" key="3">
    <source>
        <dbReference type="ARBA" id="ARBA00005567"/>
    </source>
</evidence>
<evidence type="ECO:0000313" key="11">
    <source>
        <dbReference type="Ensembl" id="ENSMLUP00000019270.1"/>
    </source>
</evidence>
<keyword evidence="5" id="KW-0256">Endoplasmic reticulum</keyword>
<reference evidence="11 12" key="1">
    <citation type="journal article" date="2011" name="Nature">
        <title>A high-resolution map of human evolutionary constraint using 29 mammals.</title>
        <authorList>
            <person name="Lindblad-Toh K."/>
            <person name="Garber M."/>
            <person name="Zuk O."/>
            <person name="Lin M.F."/>
            <person name="Parker B.J."/>
            <person name="Washietl S."/>
            <person name="Kheradpour P."/>
            <person name="Ernst J."/>
            <person name="Jordan G."/>
            <person name="Mauceli E."/>
            <person name="Ward L.D."/>
            <person name="Lowe C.B."/>
            <person name="Holloway A.K."/>
            <person name="Clamp M."/>
            <person name="Gnerre S."/>
            <person name="Alfoldi J."/>
            <person name="Beal K."/>
            <person name="Chang J."/>
            <person name="Clawson H."/>
            <person name="Cuff J."/>
            <person name="Di Palma F."/>
            <person name="Fitzgerald S."/>
            <person name="Flicek P."/>
            <person name="Guttman M."/>
            <person name="Hubisz M.J."/>
            <person name="Jaffe D.B."/>
            <person name="Jungreis I."/>
            <person name="Kent W.J."/>
            <person name="Kostka D."/>
            <person name="Lara M."/>
            <person name="Martins A.L."/>
            <person name="Massingham T."/>
            <person name="Moltke I."/>
            <person name="Raney B.J."/>
            <person name="Rasmussen M.D."/>
            <person name="Robinson J."/>
            <person name="Stark A."/>
            <person name="Vilella A.J."/>
            <person name="Wen J."/>
            <person name="Xie X."/>
            <person name="Zody M.C."/>
            <person name="Baldwin J."/>
            <person name="Bloom T."/>
            <person name="Chin C.W."/>
            <person name="Heiman D."/>
            <person name="Nicol R."/>
            <person name="Nusbaum C."/>
            <person name="Young S."/>
            <person name="Wilkinson J."/>
            <person name="Worley K.C."/>
            <person name="Kovar C.L."/>
            <person name="Muzny D.M."/>
            <person name="Gibbs R.A."/>
            <person name="Cree A."/>
            <person name="Dihn H.H."/>
            <person name="Fowler G."/>
            <person name="Jhangiani S."/>
            <person name="Joshi V."/>
            <person name="Lee S."/>
            <person name="Lewis L.R."/>
            <person name="Nazareth L.V."/>
            <person name="Okwuonu G."/>
            <person name="Santibanez J."/>
            <person name="Warren W.C."/>
            <person name="Mardis E.R."/>
            <person name="Weinstock G.M."/>
            <person name="Wilson R.K."/>
            <person name="Delehaunty K."/>
            <person name="Dooling D."/>
            <person name="Fronik C."/>
            <person name="Fulton L."/>
            <person name="Fulton B."/>
            <person name="Graves T."/>
            <person name="Minx P."/>
            <person name="Sodergren E."/>
            <person name="Birney E."/>
            <person name="Margulies E.H."/>
            <person name="Herrero J."/>
            <person name="Green E.D."/>
            <person name="Haussler D."/>
            <person name="Siepel A."/>
            <person name="Goldman N."/>
            <person name="Pollard K.S."/>
            <person name="Pedersen J.S."/>
            <person name="Lander E.S."/>
            <person name="Kellis M."/>
        </authorList>
    </citation>
    <scope>NUCLEOTIDE SEQUENCE [LARGE SCALE GENOMIC DNA]</scope>
</reference>
<keyword evidence="4" id="KW-0813">Transport</keyword>
<organism evidence="11 12">
    <name type="scientific">Myotis lucifugus</name>
    <name type="common">Little brown bat</name>
    <dbReference type="NCBI Taxonomy" id="59463"/>
    <lineage>
        <taxon>Eukaryota</taxon>
        <taxon>Metazoa</taxon>
        <taxon>Chordata</taxon>
        <taxon>Craniata</taxon>
        <taxon>Vertebrata</taxon>
        <taxon>Euteleostomi</taxon>
        <taxon>Mammalia</taxon>
        <taxon>Eutheria</taxon>
        <taxon>Laurasiatheria</taxon>
        <taxon>Chiroptera</taxon>
        <taxon>Yangochiroptera</taxon>
        <taxon>Vespertilionidae</taxon>
        <taxon>Myotis</taxon>
    </lineage>
</organism>
<dbReference type="EMBL" id="AAPE02047574">
    <property type="status" value="NOT_ANNOTATED_CDS"/>
    <property type="molecule type" value="Genomic_DNA"/>
</dbReference>
<reference evidence="11" key="2">
    <citation type="submission" date="2025-08" db="UniProtKB">
        <authorList>
            <consortium name="Ensembl"/>
        </authorList>
    </citation>
    <scope>IDENTIFICATION</scope>
</reference>
<dbReference type="PRINTS" id="PR00689">
    <property type="entry name" value="ACOABINDINGP"/>
</dbReference>